<dbReference type="Proteomes" id="UP000076852">
    <property type="component" value="Chromosome 2"/>
</dbReference>
<name>A0A167WGG2_9BURK</name>
<protein>
    <submittedName>
        <fullName evidence="1">Uncharacterized protein</fullName>
    </submittedName>
</protein>
<dbReference type="KEGG" id="buz:AYM40_30755"/>
<sequence length="80" mass="8674">MPSTPKRRLRGAEQAAKIALKPFFPLMLFIFPTPPAVLIGPSAIQVVGQRFPTMAARSDGRANERTVLTGESHVCVELVS</sequence>
<dbReference type="EMBL" id="CP014579">
    <property type="protein sequence ID" value="ANB76573.1"/>
    <property type="molecule type" value="Genomic_DNA"/>
</dbReference>
<gene>
    <name evidence="1" type="ORF">AYM40_30755</name>
</gene>
<evidence type="ECO:0000313" key="1">
    <source>
        <dbReference type="EMBL" id="ANB76573.1"/>
    </source>
</evidence>
<proteinExistence type="predicted"/>
<dbReference type="AlphaFoldDB" id="A0A167WGG2"/>
<keyword evidence="2" id="KW-1185">Reference proteome</keyword>
<accession>A0A167WGG2</accession>
<evidence type="ECO:0000313" key="2">
    <source>
        <dbReference type="Proteomes" id="UP000076852"/>
    </source>
</evidence>
<reference evidence="1 2" key="1">
    <citation type="journal article" date="2016" name="Gene">
        <title>PacBio SMRT assembly of a complex multi-replicon genome reveals chlorocatechol degradative operon in a region of genome plasticity.</title>
        <authorList>
            <person name="Ricker N."/>
            <person name="Shen S.Y."/>
            <person name="Goordial J."/>
            <person name="Jin S."/>
            <person name="Fulthorpe R.R."/>
        </authorList>
    </citation>
    <scope>NUCLEOTIDE SEQUENCE [LARGE SCALE GENOMIC DNA]</scope>
    <source>
        <strain evidence="1 2">OLGA172</strain>
    </source>
</reference>
<organism evidence="1 2">
    <name type="scientific">Paraburkholderia phytofirmans OLGA172</name>
    <dbReference type="NCBI Taxonomy" id="1417228"/>
    <lineage>
        <taxon>Bacteria</taxon>
        <taxon>Pseudomonadati</taxon>
        <taxon>Pseudomonadota</taxon>
        <taxon>Betaproteobacteria</taxon>
        <taxon>Burkholderiales</taxon>
        <taxon>Burkholderiaceae</taxon>
        <taxon>Paraburkholderia</taxon>
    </lineage>
</organism>
<dbReference type="STRING" id="1804984.AYM40_30755"/>